<dbReference type="InterPro" id="IPR016084">
    <property type="entry name" value="Haem_Oase-like_multi-hlx"/>
</dbReference>
<gene>
    <name evidence="1" type="ORF">C8E99_1573</name>
</gene>
<organism evidence="1 2">
    <name type="scientific">Citricoccus muralis</name>
    <dbReference type="NCBI Taxonomy" id="169134"/>
    <lineage>
        <taxon>Bacteria</taxon>
        <taxon>Bacillati</taxon>
        <taxon>Actinomycetota</taxon>
        <taxon>Actinomycetes</taxon>
        <taxon>Micrococcales</taxon>
        <taxon>Micrococcaceae</taxon>
        <taxon>Citricoccus</taxon>
    </lineage>
</organism>
<dbReference type="RefSeq" id="WP_115931816.1">
    <property type="nucleotide sequence ID" value="NZ_QREH01000001.1"/>
</dbReference>
<dbReference type="Gene3D" id="1.20.910.10">
    <property type="entry name" value="Heme oxygenase-like"/>
    <property type="match status" value="1"/>
</dbReference>
<sequence>MLMPESRGSLSEAVFRAMRTGETSGLAEAPPSDTAEDAQLTLWALYEQHYRGFEDVAGELEWDPQLIGVRRGLEQEFERTLRARMPEVPEPEGFAERFFDFVADHDGPSLAAHVHRKATEEQVRELLRHRTVYHLKEADHTTWVIPRLSDRVKSAVMELQFDEYGGGDPNLLHAHLFVRGLQDSGLNSEYGAYINEAPLEVLEENNAMSLFGLNRRLRAASLGFLAAFEATSSGPSRRMAQGLKRLGFPESMIEYYTEHVEADAVHEQLAVRTICGALLEEEPDLHDDVYLGAFSALDLADRYAERMLTQWAA</sequence>
<evidence type="ECO:0000313" key="1">
    <source>
        <dbReference type="EMBL" id="REE03755.1"/>
    </source>
</evidence>
<proteinExistence type="predicted"/>
<protein>
    <submittedName>
        <fullName evidence="1">Heme oxygenase-like protein</fullName>
    </submittedName>
</protein>
<dbReference type="EMBL" id="QREH01000001">
    <property type="protein sequence ID" value="REE03755.1"/>
    <property type="molecule type" value="Genomic_DNA"/>
</dbReference>
<reference evidence="1 2" key="1">
    <citation type="submission" date="2018-07" db="EMBL/GenBank/DDBJ databases">
        <title>Sequencing the genomes of 1000 actinobacteria strains.</title>
        <authorList>
            <person name="Klenk H.-P."/>
        </authorList>
    </citation>
    <scope>NUCLEOTIDE SEQUENCE [LARGE SCALE GENOMIC DNA]</scope>
    <source>
        <strain evidence="1 2">DSM 14442</strain>
    </source>
</reference>
<dbReference type="Pfam" id="PF14518">
    <property type="entry name" value="Haem_oxygenas_2"/>
    <property type="match status" value="1"/>
</dbReference>
<evidence type="ECO:0000313" key="2">
    <source>
        <dbReference type="Proteomes" id="UP000256727"/>
    </source>
</evidence>
<accession>A0A3D9LBX7</accession>
<keyword evidence="2" id="KW-1185">Reference proteome</keyword>
<dbReference type="AlphaFoldDB" id="A0A3D9LBX7"/>
<dbReference type="Proteomes" id="UP000256727">
    <property type="component" value="Unassembled WGS sequence"/>
</dbReference>
<name>A0A3D9LBX7_9MICC</name>
<dbReference type="SUPFAM" id="SSF48613">
    <property type="entry name" value="Heme oxygenase-like"/>
    <property type="match status" value="1"/>
</dbReference>
<comment type="caution">
    <text evidence="1">The sequence shown here is derived from an EMBL/GenBank/DDBJ whole genome shotgun (WGS) entry which is preliminary data.</text>
</comment>
<dbReference type="SMART" id="SM01236">
    <property type="entry name" value="Haem_oxygenase_2"/>
    <property type="match status" value="1"/>
</dbReference>
<dbReference type="OrthoDB" id="252872at2"/>